<evidence type="ECO:0000259" key="3">
    <source>
        <dbReference type="Pfam" id="PF22942"/>
    </source>
</evidence>
<feature type="domain" description="DUF7025" evidence="3">
    <location>
        <begin position="272"/>
        <end position="396"/>
    </location>
</feature>
<evidence type="ECO:0000313" key="4">
    <source>
        <dbReference type="EMBL" id="SPJ76031.1"/>
    </source>
</evidence>
<feature type="domain" description="ATPase AAA-type core" evidence="2">
    <location>
        <begin position="664"/>
        <end position="757"/>
    </location>
</feature>
<gene>
    <name evidence="4" type="ORF">FTOL_05762</name>
</gene>
<dbReference type="InterPro" id="IPR054289">
    <property type="entry name" value="DUF7025"/>
</dbReference>
<dbReference type="Pfam" id="PF22942">
    <property type="entry name" value="DUF7025"/>
    <property type="match status" value="1"/>
</dbReference>
<protein>
    <recommendedName>
        <fullName evidence="6">AAA+ ATPase domain-containing protein</fullName>
    </recommendedName>
</protein>
<organism evidence="4 5">
    <name type="scientific">Fusarium torulosum</name>
    <dbReference type="NCBI Taxonomy" id="33205"/>
    <lineage>
        <taxon>Eukaryota</taxon>
        <taxon>Fungi</taxon>
        <taxon>Dikarya</taxon>
        <taxon>Ascomycota</taxon>
        <taxon>Pezizomycotina</taxon>
        <taxon>Sordariomycetes</taxon>
        <taxon>Hypocreomycetidae</taxon>
        <taxon>Hypocreales</taxon>
        <taxon>Nectriaceae</taxon>
        <taxon>Fusarium</taxon>
    </lineage>
</organism>
<proteinExistence type="predicted"/>
<comment type="caution">
    <text evidence="4">The sequence shown here is derived from an EMBL/GenBank/DDBJ whole genome shotgun (WGS) entry which is preliminary data.</text>
</comment>
<dbReference type="InterPro" id="IPR027417">
    <property type="entry name" value="P-loop_NTPase"/>
</dbReference>
<feature type="region of interest" description="Disordered" evidence="1">
    <location>
        <begin position="15"/>
        <end position="77"/>
    </location>
</feature>
<dbReference type="GO" id="GO:0005524">
    <property type="term" value="F:ATP binding"/>
    <property type="evidence" value="ECO:0007669"/>
    <property type="project" value="InterPro"/>
</dbReference>
<dbReference type="Pfam" id="PF00004">
    <property type="entry name" value="AAA"/>
    <property type="match status" value="1"/>
</dbReference>
<feature type="compositionally biased region" description="Basic and acidic residues" evidence="1">
    <location>
        <begin position="32"/>
        <end position="43"/>
    </location>
</feature>
<dbReference type="Proteomes" id="UP001187734">
    <property type="component" value="Unassembled WGS sequence"/>
</dbReference>
<evidence type="ECO:0008006" key="6">
    <source>
        <dbReference type="Google" id="ProtNLM"/>
    </source>
</evidence>
<feature type="region of interest" description="Disordered" evidence="1">
    <location>
        <begin position="442"/>
        <end position="468"/>
    </location>
</feature>
<feature type="compositionally biased region" description="Acidic residues" evidence="1">
    <location>
        <begin position="452"/>
        <end position="463"/>
    </location>
</feature>
<dbReference type="PANTHER" id="PTHR46411">
    <property type="entry name" value="FAMILY ATPASE, PUTATIVE-RELATED"/>
    <property type="match status" value="1"/>
</dbReference>
<dbReference type="SUPFAM" id="SSF52540">
    <property type="entry name" value="P-loop containing nucleoside triphosphate hydrolases"/>
    <property type="match status" value="1"/>
</dbReference>
<reference evidence="4" key="1">
    <citation type="submission" date="2018-03" db="EMBL/GenBank/DDBJ databases">
        <authorList>
            <person name="Guldener U."/>
        </authorList>
    </citation>
    <scope>NUCLEOTIDE SEQUENCE</scope>
</reference>
<feature type="compositionally biased region" description="Basic and acidic residues" evidence="1">
    <location>
        <begin position="442"/>
        <end position="451"/>
    </location>
</feature>
<name>A0AAE8M7U7_9HYPO</name>
<dbReference type="EMBL" id="ONZP01000183">
    <property type="protein sequence ID" value="SPJ76031.1"/>
    <property type="molecule type" value="Genomic_DNA"/>
</dbReference>
<sequence>MSENNESDLAVWEQIVYTPTSSPPESVLADVTEPRTPQEEHSNKSQVIAGDKKPEKDEGDTTANKLKGPPEEGDTTIPCAKKRLPRVRLEPTVRECNWEQFKNHYSVEDAAHAIEVLLAGDELNEEMEDEQLKRLSAKQREEFLDANERKPLRQSGDAKGHDERLIKRVRINSPAVLSLLSKVTGEDFCVTKPHTFLRPFKSLIHFHDKMEEKFASLEARVGQPGELATKVTSTNDTSSAIEEARAYEEVKTYIQFVNDRLLPIYHKFDNLDFTHQPKVRYSDLWYLFRYGEVLHTREDPSVGERLSPSHKSIGQQLWRMYWMQRGVTDWRVDDLKDEDSKLRRNDLPRSVDISIPSYYIDFDGKSYTGVWRHFTIPQFEGEVAITSLPIYPIRFQRGYENTLQYFRERGQRFRDLLSQQYVPVRHGGWILAHKPSGYLLRDKVGDENKKDDEEEEEEGEDEENLKGREVSEYIEGDVVINFEEAYKAHPSWKPQYANWCKCNLDTDTDEDKFAIIQWSGPDRTKVIQKTYEVVITSDDVGSLEWNRLADKDDFAIHASVRVTEKDPSKQKFSPDDIALLPARLMGYSLKHRCFVNVDIANIKELSTDSDYLSKLLIPAADKVFINAMMQDHYDQQDMQLKLSSTRSAALCQGPDSHQSKALTILLHGPPGVGKTTAAEALAGAHHKGLLTISCNDLGIDVETMENKLLDTISLVKNGNCVLHIIEPENFLSRQEKGDSLSKNALMSALFRTLKKYHGVSFIEVKEDGALIKGLASEVDVSVAFNLLDLDQTLALFKMNIEHYKQIARQRAADTGQLALVIREESILTFAQQSFATFFWWNGHQISKAFQMATSLAYVEQKDATERYLGREHFEKVMKFVP</sequence>
<accession>A0AAE8M7U7</accession>
<evidence type="ECO:0000313" key="5">
    <source>
        <dbReference type="Proteomes" id="UP001187734"/>
    </source>
</evidence>
<dbReference type="AlphaFoldDB" id="A0AAE8M7U7"/>
<keyword evidence="5" id="KW-1185">Reference proteome</keyword>
<evidence type="ECO:0000259" key="2">
    <source>
        <dbReference type="Pfam" id="PF00004"/>
    </source>
</evidence>
<dbReference type="Gene3D" id="3.40.50.300">
    <property type="entry name" value="P-loop containing nucleotide triphosphate hydrolases"/>
    <property type="match status" value="1"/>
</dbReference>
<dbReference type="InterPro" id="IPR003959">
    <property type="entry name" value="ATPase_AAA_core"/>
</dbReference>
<evidence type="ECO:0000256" key="1">
    <source>
        <dbReference type="SAM" id="MobiDB-lite"/>
    </source>
</evidence>
<dbReference type="GO" id="GO:0016887">
    <property type="term" value="F:ATP hydrolysis activity"/>
    <property type="evidence" value="ECO:0007669"/>
    <property type="project" value="InterPro"/>
</dbReference>
<dbReference type="PANTHER" id="PTHR46411:SF3">
    <property type="entry name" value="AAA+ ATPASE DOMAIN-CONTAINING PROTEIN"/>
    <property type="match status" value="1"/>
</dbReference>